<dbReference type="STRING" id="1703779.AMJ83_07680"/>
<sequence length="125" mass="13343">MKKVVNTDKAPEAIAPYSQAMKAGSFVFTAGQIAINPSTGAVIEGDVAQQTAQVLENLKAVIEAAGAMFSSIVKTTVYLTKTEDFAPMNEVYAKYFTAELPARTTVFVKALPKDVLVEIDAIAQL</sequence>
<dbReference type="Proteomes" id="UP000051373">
    <property type="component" value="Unassembled WGS sequence"/>
</dbReference>
<reference evidence="2 3" key="1">
    <citation type="journal article" date="2015" name="Microbiome">
        <title>Genomic resolution of linkages in carbon, nitrogen, and sulfur cycling among widespread estuary sediment bacteria.</title>
        <authorList>
            <person name="Baker B.J."/>
            <person name="Lazar C.S."/>
            <person name="Teske A.P."/>
            <person name="Dick G.J."/>
        </authorList>
    </citation>
    <scope>NUCLEOTIDE SEQUENCE [LARGE SCALE GENOMIC DNA]</scope>
    <source>
        <strain evidence="2">SM23_42</strain>
    </source>
</reference>
<evidence type="ECO:0000256" key="1">
    <source>
        <dbReference type="ARBA" id="ARBA00010552"/>
    </source>
</evidence>
<dbReference type="PANTHER" id="PTHR11803:SF58">
    <property type="entry name" value="PROTEIN HMF1-RELATED"/>
    <property type="match status" value="1"/>
</dbReference>
<dbReference type="Gene3D" id="3.30.1330.40">
    <property type="entry name" value="RutC-like"/>
    <property type="match status" value="1"/>
</dbReference>
<evidence type="ECO:0008006" key="4">
    <source>
        <dbReference type="Google" id="ProtNLM"/>
    </source>
</evidence>
<organism evidence="2 3">
    <name type="scientific">candidate division WOR_3 bacterium SM23_42</name>
    <dbReference type="NCBI Taxonomy" id="1703779"/>
    <lineage>
        <taxon>Bacteria</taxon>
        <taxon>Bacteria division WOR-3</taxon>
    </lineage>
</organism>
<comment type="similarity">
    <text evidence="1">Belongs to the RutC family.</text>
</comment>
<dbReference type="InterPro" id="IPR006056">
    <property type="entry name" value="RidA"/>
</dbReference>
<accession>A0A0S8FTV9</accession>
<dbReference type="PANTHER" id="PTHR11803">
    <property type="entry name" value="2-IMINOBUTANOATE/2-IMINOPROPANOATE DEAMINASE RIDA"/>
    <property type="match status" value="1"/>
</dbReference>
<comment type="caution">
    <text evidence="2">The sequence shown here is derived from an EMBL/GenBank/DDBJ whole genome shotgun (WGS) entry which is preliminary data.</text>
</comment>
<dbReference type="Pfam" id="PF01042">
    <property type="entry name" value="Ribonuc_L-PSP"/>
    <property type="match status" value="1"/>
</dbReference>
<proteinExistence type="inferred from homology"/>
<dbReference type="PATRIC" id="fig|1703779.3.peg.2367"/>
<dbReference type="AlphaFoldDB" id="A0A0S8FTV9"/>
<dbReference type="GO" id="GO:0005829">
    <property type="term" value="C:cytosol"/>
    <property type="evidence" value="ECO:0007669"/>
    <property type="project" value="TreeGrafter"/>
</dbReference>
<name>A0A0S8FTV9_UNCW3</name>
<dbReference type="CDD" id="cd00448">
    <property type="entry name" value="YjgF_YER057c_UK114_family"/>
    <property type="match status" value="1"/>
</dbReference>
<dbReference type="InterPro" id="IPR035959">
    <property type="entry name" value="RutC-like_sf"/>
</dbReference>
<protein>
    <recommendedName>
        <fullName evidence="4">Reactive intermediate/imine deaminase</fullName>
    </recommendedName>
</protein>
<dbReference type="GO" id="GO:0019239">
    <property type="term" value="F:deaminase activity"/>
    <property type="evidence" value="ECO:0007669"/>
    <property type="project" value="TreeGrafter"/>
</dbReference>
<dbReference type="SUPFAM" id="SSF55298">
    <property type="entry name" value="YjgF-like"/>
    <property type="match status" value="1"/>
</dbReference>
<dbReference type="InterPro" id="IPR006175">
    <property type="entry name" value="YjgF/YER057c/UK114"/>
</dbReference>
<evidence type="ECO:0000313" key="2">
    <source>
        <dbReference type="EMBL" id="KPK63227.1"/>
    </source>
</evidence>
<evidence type="ECO:0000313" key="3">
    <source>
        <dbReference type="Proteomes" id="UP000051373"/>
    </source>
</evidence>
<gene>
    <name evidence="2" type="ORF">AMJ83_07680</name>
</gene>
<dbReference type="NCBIfam" id="TIGR00004">
    <property type="entry name" value="Rid family detoxifying hydrolase"/>
    <property type="match status" value="1"/>
</dbReference>
<dbReference type="FunFam" id="3.30.1330.40:FF:000001">
    <property type="entry name" value="L-PSP family endoribonuclease"/>
    <property type="match status" value="1"/>
</dbReference>
<dbReference type="EMBL" id="LJUJ01000016">
    <property type="protein sequence ID" value="KPK63227.1"/>
    <property type="molecule type" value="Genomic_DNA"/>
</dbReference>